<sequence length="349" mass="37527">MPSDKAAYLAAHYLSADPKPSSTKKRKRKHAAPSTANGLLIQDDDEPGWSTTATTKPLDDDDPDGNGGTPTVSGTSAEFRRAKKSGWKTLSTSKPDDTSAAEADAIIAAAATDHAAAARLADGDLDDPTTTTLTTTKDAAPPPATMSNGTLPGLQPASAITSQLRAVQAAERAELARMQASGTADEPVEVILRDATGRRVDASMRRAEMRRAQAEAERAEEARKTALKGEVQLAEARRRREAVEEAALMTVARGKDDEGINAEMKAEGRWNDPMAEFLGGTAEKAGGGKRRKGKRPVYGGAAPPNRYGIRPGYRWDGVDRGNGFEAERFKAINRRERNKDLSYHWQMDE</sequence>
<dbReference type="Pfam" id="PF09736">
    <property type="entry name" value="Bud13"/>
    <property type="match status" value="1"/>
</dbReference>
<feature type="compositionally biased region" description="Low complexity" evidence="3">
    <location>
        <begin position="128"/>
        <end position="139"/>
    </location>
</feature>
<keyword evidence="2" id="KW-0175">Coiled coil</keyword>
<dbReference type="PANTHER" id="PTHR31809:SF0">
    <property type="entry name" value="BUD13 HOMOLOG"/>
    <property type="match status" value="1"/>
</dbReference>
<name>A0AA40K9S2_9PEZI</name>
<protein>
    <submittedName>
        <fullName evidence="4">Pre-mRNA-splicing factor of RES complex-domain-containing protein</fullName>
    </submittedName>
</protein>
<evidence type="ECO:0000256" key="3">
    <source>
        <dbReference type="SAM" id="MobiDB-lite"/>
    </source>
</evidence>
<feature type="region of interest" description="Disordered" evidence="3">
    <location>
        <begin position="114"/>
        <end position="157"/>
    </location>
</feature>
<dbReference type="Proteomes" id="UP001172155">
    <property type="component" value="Unassembled WGS sequence"/>
</dbReference>
<evidence type="ECO:0000313" key="5">
    <source>
        <dbReference type="Proteomes" id="UP001172155"/>
    </source>
</evidence>
<accession>A0AA40K9S2</accession>
<reference evidence="4" key="1">
    <citation type="submission" date="2023-06" db="EMBL/GenBank/DDBJ databases">
        <title>Genome-scale phylogeny and comparative genomics of the fungal order Sordariales.</title>
        <authorList>
            <consortium name="Lawrence Berkeley National Laboratory"/>
            <person name="Hensen N."/>
            <person name="Bonometti L."/>
            <person name="Westerberg I."/>
            <person name="Brannstrom I.O."/>
            <person name="Guillou S."/>
            <person name="Cros-Aarteil S."/>
            <person name="Calhoun S."/>
            <person name="Haridas S."/>
            <person name="Kuo A."/>
            <person name="Mondo S."/>
            <person name="Pangilinan J."/>
            <person name="Riley R."/>
            <person name="LaButti K."/>
            <person name="Andreopoulos B."/>
            <person name="Lipzen A."/>
            <person name="Chen C."/>
            <person name="Yanf M."/>
            <person name="Daum C."/>
            <person name="Ng V."/>
            <person name="Clum A."/>
            <person name="Steindorff A."/>
            <person name="Ohm R."/>
            <person name="Martin F."/>
            <person name="Silar P."/>
            <person name="Natvig D."/>
            <person name="Lalanne C."/>
            <person name="Gautier V."/>
            <person name="Ament-velasquez S.L."/>
            <person name="Kruys A."/>
            <person name="Hutchinson M.I."/>
            <person name="Powell A.J."/>
            <person name="Barry K."/>
            <person name="Miller A.N."/>
            <person name="Grigoriev I.V."/>
            <person name="Debuchy R."/>
            <person name="Gladieux P."/>
            <person name="Thoren M.H."/>
            <person name="Johannesson H."/>
        </authorList>
    </citation>
    <scope>NUCLEOTIDE SEQUENCE</scope>
    <source>
        <strain evidence="4">SMH3187-1</strain>
    </source>
</reference>
<evidence type="ECO:0000256" key="1">
    <source>
        <dbReference type="ARBA" id="ARBA00011069"/>
    </source>
</evidence>
<dbReference type="GO" id="GO:0003723">
    <property type="term" value="F:RNA binding"/>
    <property type="evidence" value="ECO:0007669"/>
    <property type="project" value="TreeGrafter"/>
</dbReference>
<dbReference type="InterPro" id="IPR018609">
    <property type="entry name" value="Bud13"/>
</dbReference>
<feature type="region of interest" description="Disordered" evidence="3">
    <location>
        <begin position="1"/>
        <end position="99"/>
    </location>
</feature>
<dbReference type="GO" id="GO:0005684">
    <property type="term" value="C:U2-type spliceosomal complex"/>
    <property type="evidence" value="ECO:0007669"/>
    <property type="project" value="TreeGrafter"/>
</dbReference>
<dbReference type="EMBL" id="JAUKUD010000002">
    <property type="protein sequence ID" value="KAK0751051.1"/>
    <property type="molecule type" value="Genomic_DNA"/>
</dbReference>
<comment type="caution">
    <text evidence="4">The sequence shown here is derived from an EMBL/GenBank/DDBJ whole genome shotgun (WGS) entry which is preliminary data.</text>
</comment>
<comment type="similarity">
    <text evidence="1">Belongs to the CWC26 family.</text>
</comment>
<dbReference type="AlphaFoldDB" id="A0AA40K9S2"/>
<dbReference type="GO" id="GO:0000398">
    <property type="term" value="P:mRNA splicing, via spliceosome"/>
    <property type="evidence" value="ECO:0007669"/>
    <property type="project" value="TreeGrafter"/>
</dbReference>
<gene>
    <name evidence="4" type="ORF">B0T18DRAFT_387233</name>
</gene>
<evidence type="ECO:0000313" key="4">
    <source>
        <dbReference type="EMBL" id="KAK0751051.1"/>
    </source>
</evidence>
<evidence type="ECO:0000256" key="2">
    <source>
        <dbReference type="SAM" id="Coils"/>
    </source>
</evidence>
<organism evidence="4 5">
    <name type="scientific">Schizothecium vesticola</name>
    <dbReference type="NCBI Taxonomy" id="314040"/>
    <lineage>
        <taxon>Eukaryota</taxon>
        <taxon>Fungi</taxon>
        <taxon>Dikarya</taxon>
        <taxon>Ascomycota</taxon>
        <taxon>Pezizomycotina</taxon>
        <taxon>Sordariomycetes</taxon>
        <taxon>Sordariomycetidae</taxon>
        <taxon>Sordariales</taxon>
        <taxon>Schizotheciaceae</taxon>
        <taxon>Schizothecium</taxon>
    </lineage>
</organism>
<dbReference type="GO" id="GO:0070274">
    <property type="term" value="C:RES complex"/>
    <property type="evidence" value="ECO:0007669"/>
    <property type="project" value="TreeGrafter"/>
</dbReference>
<feature type="coiled-coil region" evidence="2">
    <location>
        <begin position="202"/>
        <end position="239"/>
    </location>
</feature>
<dbReference type="InterPro" id="IPR051112">
    <property type="entry name" value="CWC26_splicing_factor"/>
</dbReference>
<feature type="compositionally biased region" description="Basic residues" evidence="3">
    <location>
        <begin position="22"/>
        <end position="31"/>
    </location>
</feature>
<keyword evidence="5" id="KW-1185">Reference proteome</keyword>
<feature type="region of interest" description="Disordered" evidence="3">
    <location>
        <begin position="278"/>
        <end position="312"/>
    </location>
</feature>
<dbReference type="PANTHER" id="PTHR31809">
    <property type="entry name" value="BUD13 HOMOLOG"/>
    <property type="match status" value="1"/>
</dbReference>
<proteinExistence type="inferred from homology"/>